<keyword evidence="4" id="KW-1185">Reference proteome</keyword>
<evidence type="ECO:0000256" key="1">
    <source>
        <dbReference type="SAM" id="MobiDB-lite"/>
    </source>
</evidence>
<dbReference type="OrthoDB" id="6614503at2759"/>
<feature type="compositionally biased region" description="Low complexity" evidence="1">
    <location>
        <begin position="407"/>
        <end position="433"/>
    </location>
</feature>
<name>A0A5E4QKD3_9NEOP</name>
<feature type="transmembrane region" description="Helical" evidence="2">
    <location>
        <begin position="228"/>
        <end position="252"/>
    </location>
</feature>
<keyword evidence="2" id="KW-0472">Membrane</keyword>
<evidence type="ECO:0000313" key="3">
    <source>
        <dbReference type="EMBL" id="VVC97579.1"/>
    </source>
</evidence>
<accession>A0A5E4QKD3</accession>
<dbReference type="Proteomes" id="UP000324832">
    <property type="component" value="Unassembled WGS sequence"/>
</dbReference>
<evidence type="ECO:0000313" key="4">
    <source>
        <dbReference type="Proteomes" id="UP000324832"/>
    </source>
</evidence>
<feature type="region of interest" description="Disordered" evidence="1">
    <location>
        <begin position="395"/>
        <end position="456"/>
    </location>
</feature>
<keyword evidence="2" id="KW-1133">Transmembrane helix</keyword>
<keyword evidence="2" id="KW-0812">Transmembrane</keyword>
<dbReference type="AlphaFoldDB" id="A0A5E4QKD3"/>
<evidence type="ECO:0000256" key="2">
    <source>
        <dbReference type="SAM" id="Phobius"/>
    </source>
</evidence>
<gene>
    <name evidence="3" type="ORF">LSINAPIS_LOCUS8822</name>
</gene>
<protein>
    <submittedName>
        <fullName evidence="3">Uncharacterized protein</fullName>
    </submittedName>
</protein>
<proteinExistence type="predicted"/>
<dbReference type="EMBL" id="FZQP02003222">
    <property type="protein sequence ID" value="VVC97579.1"/>
    <property type="molecule type" value="Genomic_DNA"/>
</dbReference>
<sequence length="456" mass="51230">MRSEILPAVRFAYYAGFAPYRGVRDLHNFYDSIKLFLNTQGLGWKRPESVPIWTNLTVEKIHVGAGKLYDPCTLLTIKRDKKSCIHFPKPSIDNNEEPSAIMLPLKSNALVSLTSEKSENALIKYYTTVSRCILKRSTNSCRHDDFVSFNNELWHWMKRDVAPYLAEEKLYTAYGGILRLAATVQSYGKSLSRRNLFSNEESVISKWHPWRALSETYSNIDTDSPRCFYIGAVLFAGVTICLLQIIYSLIFGNGSGCHCKDRPKSSSLYKDVNYANVESSIPAMLPAQTENVCSEQSATKVFNTSCKTGNPPYCTDNYDIRVSRDQMMDGVESENDDFTDESSTSKTRDVDDNVIDVGLVDRGRSPPKIDTSIEEVVIKRGPNYHRQMCSASTVTFHEERGTDTVWSGSESSSGESVSSGSSKSRCPRSSSRELAWAKQVITKRDRTRSSTATESH</sequence>
<reference evidence="3 4" key="1">
    <citation type="submission" date="2017-07" db="EMBL/GenBank/DDBJ databases">
        <authorList>
            <person name="Talla V."/>
            <person name="Backstrom N."/>
        </authorList>
    </citation>
    <scope>NUCLEOTIDE SEQUENCE [LARGE SCALE GENOMIC DNA]</scope>
</reference>
<organism evidence="3 4">
    <name type="scientific">Leptidea sinapis</name>
    <dbReference type="NCBI Taxonomy" id="189913"/>
    <lineage>
        <taxon>Eukaryota</taxon>
        <taxon>Metazoa</taxon>
        <taxon>Ecdysozoa</taxon>
        <taxon>Arthropoda</taxon>
        <taxon>Hexapoda</taxon>
        <taxon>Insecta</taxon>
        <taxon>Pterygota</taxon>
        <taxon>Neoptera</taxon>
        <taxon>Endopterygota</taxon>
        <taxon>Lepidoptera</taxon>
        <taxon>Glossata</taxon>
        <taxon>Ditrysia</taxon>
        <taxon>Papilionoidea</taxon>
        <taxon>Pieridae</taxon>
        <taxon>Dismorphiinae</taxon>
        <taxon>Leptidea</taxon>
    </lineage>
</organism>